<reference evidence="1" key="1">
    <citation type="submission" date="2021-08" db="EMBL/GenBank/DDBJ databases">
        <title>The first chromosome-level gecko genome reveals the dynamic sex chromosomes of Neotropical dwarf geckos (Sphaerodactylidae: Sphaerodactylus).</title>
        <authorList>
            <person name="Pinto B.J."/>
            <person name="Keating S.E."/>
            <person name="Gamble T."/>
        </authorList>
    </citation>
    <scope>NUCLEOTIDE SEQUENCE</scope>
    <source>
        <strain evidence="1">TG3544</strain>
    </source>
</reference>
<evidence type="ECO:0000313" key="1">
    <source>
        <dbReference type="EMBL" id="KAH8005685.1"/>
    </source>
</evidence>
<dbReference type="EMBL" id="CM037617">
    <property type="protein sequence ID" value="KAH8005685.1"/>
    <property type="molecule type" value="Genomic_DNA"/>
</dbReference>
<keyword evidence="2" id="KW-1185">Reference proteome</keyword>
<accession>A0ACB8FJH2</accession>
<sequence>MVVPAAIMADGEHREPFHALSGDDVRVPITSSPSTSQASPPGEEKDDDAFSTCKSIQDSLASVGSSTRDPAHEGENQVPYPALAPTVFFCLHQTTRPRNWCLKLVCHPYPFPSGLVASDHAPFFWVPAVLLLWMLDRGFLFWSV</sequence>
<protein>
    <submittedName>
        <fullName evidence="1">Uncharacterized protein</fullName>
    </submittedName>
</protein>
<organism evidence="1 2">
    <name type="scientific">Sphaerodactylus townsendi</name>
    <dbReference type="NCBI Taxonomy" id="933632"/>
    <lineage>
        <taxon>Eukaryota</taxon>
        <taxon>Metazoa</taxon>
        <taxon>Chordata</taxon>
        <taxon>Craniata</taxon>
        <taxon>Vertebrata</taxon>
        <taxon>Euteleostomi</taxon>
        <taxon>Lepidosauria</taxon>
        <taxon>Squamata</taxon>
        <taxon>Bifurcata</taxon>
        <taxon>Gekkota</taxon>
        <taxon>Sphaerodactylidae</taxon>
        <taxon>Sphaerodactylus</taxon>
    </lineage>
</organism>
<comment type="caution">
    <text evidence="1">The sequence shown here is derived from an EMBL/GenBank/DDBJ whole genome shotgun (WGS) entry which is preliminary data.</text>
</comment>
<name>A0ACB8FJH2_9SAUR</name>
<evidence type="ECO:0000313" key="2">
    <source>
        <dbReference type="Proteomes" id="UP000827872"/>
    </source>
</evidence>
<dbReference type="Proteomes" id="UP000827872">
    <property type="component" value="Linkage Group LG04"/>
</dbReference>
<proteinExistence type="predicted"/>
<gene>
    <name evidence="1" type="ORF">K3G42_030774</name>
</gene>